<dbReference type="GO" id="GO:0016787">
    <property type="term" value="F:hydrolase activity"/>
    <property type="evidence" value="ECO:0007669"/>
    <property type="project" value="UniProtKB-KW"/>
</dbReference>
<dbReference type="InterPro" id="IPR029058">
    <property type="entry name" value="AB_hydrolase_fold"/>
</dbReference>
<dbReference type="PRINTS" id="PR00111">
    <property type="entry name" value="ABHYDROLASE"/>
</dbReference>
<keyword evidence="2" id="KW-0378">Hydrolase</keyword>
<name>A0A2P7ULP1_9BACL</name>
<dbReference type="OrthoDB" id="59888at2"/>
<comment type="caution">
    <text evidence="2">The sequence shown here is derived from an EMBL/GenBank/DDBJ whole genome shotgun (WGS) entry which is preliminary data.</text>
</comment>
<dbReference type="AlphaFoldDB" id="A0A2P7ULP1"/>
<dbReference type="Gene3D" id="3.40.50.1820">
    <property type="entry name" value="alpha/beta hydrolase"/>
    <property type="match status" value="1"/>
</dbReference>
<dbReference type="Proteomes" id="UP000240419">
    <property type="component" value="Unassembled WGS sequence"/>
</dbReference>
<dbReference type="GO" id="GO:0016020">
    <property type="term" value="C:membrane"/>
    <property type="evidence" value="ECO:0007669"/>
    <property type="project" value="TreeGrafter"/>
</dbReference>
<dbReference type="InterPro" id="IPR000073">
    <property type="entry name" value="AB_hydrolase_1"/>
</dbReference>
<organism evidence="2 3">
    <name type="scientific">Brevibacillus fortis</name>
    <dbReference type="NCBI Taxonomy" id="2126352"/>
    <lineage>
        <taxon>Bacteria</taxon>
        <taxon>Bacillati</taxon>
        <taxon>Bacillota</taxon>
        <taxon>Bacilli</taxon>
        <taxon>Bacillales</taxon>
        <taxon>Paenibacillaceae</taxon>
        <taxon>Brevibacillus</taxon>
    </lineage>
</organism>
<proteinExistence type="predicted"/>
<dbReference type="Pfam" id="PF12146">
    <property type="entry name" value="Hydrolase_4"/>
    <property type="match status" value="1"/>
</dbReference>
<reference evidence="2 3" key="1">
    <citation type="submission" date="2018-03" db="EMBL/GenBank/DDBJ databases">
        <title>Brevisbacillus phylogenomics.</title>
        <authorList>
            <person name="Dunlap C."/>
        </authorList>
    </citation>
    <scope>NUCLEOTIDE SEQUENCE [LARGE SCALE GENOMIC DNA]</scope>
    <source>
        <strain evidence="2 3">NRRL NRS-1210</strain>
    </source>
</reference>
<dbReference type="EMBL" id="PXZM01000046">
    <property type="protein sequence ID" value="PSJ87932.1"/>
    <property type="molecule type" value="Genomic_DNA"/>
</dbReference>
<evidence type="ECO:0000259" key="1">
    <source>
        <dbReference type="Pfam" id="PF12146"/>
    </source>
</evidence>
<feature type="domain" description="Serine aminopeptidase S33" evidence="1">
    <location>
        <begin position="17"/>
        <end position="165"/>
    </location>
</feature>
<dbReference type="InterPro" id="IPR050266">
    <property type="entry name" value="AB_hydrolase_sf"/>
</dbReference>
<dbReference type="PANTHER" id="PTHR43798:SF33">
    <property type="entry name" value="HYDROLASE, PUTATIVE (AFU_ORTHOLOGUE AFUA_2G14860)-RELATED"/>
    <property type="match status" value="1"/>
</dbReference>
<dbReference type="RefSeq" id="WP_106841479.1">
    <property type="nucleotide sequence ID" value="NZ_JBCNIW010000011.1"/>
</dbReference>
<dbReference type="PANTHER" id="PTHR43798">
    <property type="entry name" value="MONOACYLGLYCEROL LIPASE"/>
    <property type="match status" value="1"/>
</dbReference>
<dbReference type="InterPro" id="IPR022742">
    <property type="entry name" value="Hydrolase_4"/>
</dbReference>
<keyword evidence="3" id="KW-1185">Reference proteome</keyword>
<sequence>MCRRIHRLYTRKSGTPCVIFLAGMGDSCETWKIVQNRISQEASTLSYDRAGIGRSPAAAVVPRTCRDLVEELYELLQEIEVEPSCILVGHSFGGLVARLFASLYPHLVSGLVLVDAAPEYKELAYEKVLPENLIAANREYYENPMRNSEKIDKIRSYQEIVDYFRQSDIPVSIITRGLPDVWDEEWPNEEILTIEQHLQADFRRLSTSSKQRMATRSGHYIHHDEPDIVIEEILIMLRGMNT</sequence>
<evidence type="ECO:0000313" key="3">
    <source>
        <dbReference type="Proteomes" id="UP000240419"/>
    </source>
</evidence>
<protein>
    <submittedName>
        <fullName evidence="2">Alpha/beta hydrolase</fullName>
    </submittedName>
</protein>
<dbReference type="SUPFAM" id="SSF53474">
    <property type="entry name" value="alpha/beta-Hydrolases"/>
    <property type="match status" value="1"/>
</dbReference>
<evidence type="ECO:0000313" key="2">
    <source>
        <dbReference type="EMBL" id="PSJ87932.1"/>
    </source>
</evidence>
<accession>A0A2P7ULP1</accession>
<gene>
    <name evidence="2" type="ORF">C7R93_25815</name>
</gene>